<dbReference type="Proteomes" id="UP001202674">
    <property type="component" value="Unassembled WGS sequence"/>
</dbReference>
<comment type="caution">
    <text evidence="2">The sequence shown here is derived from an EMBL/GenBank/DDBJ whole genome shotgun (WGS) entry which is preliminary data.</text>
</comment>
<keyword evidence="3" id="KW-1185">Reference proteome</keyword>
<dbReference type="RefSeq" id="WP_250593929.1">
    <property type="nucleotide sequence ID" value="NZ_JAKRVY010000001.1"/>
</dbReference>
<organism evidence="2 3">
    <name type="scientific">Natranaeroarchaeum aerophilus</name>
    <dbReference type="NCBI Taxonomy" id="2917711"/>
    <lineage>
        <taxon>Archaea</taxon>
        <taxon>Methanobacteriati</taxon>
        <taxon>Methanobacteriota</taxon>
        <taxon>Stenosarchaea group</taxon>
        <taxon>Halobacteria</taxon>
        <taxon>Halobacteriales</taxon>
        <taxon>Natronoarchaeaceae</taxon>
        <taxon>Natranaeroarchaeum</taxon>
    </lineage>
</organism>
<evidence type="ECO:0000313" key="3">
    <source>
        <dbReference type="Proteomes" id="UP001202674"/>
    </source>
</evidence>
<accession>A0AAE3K325</accession>
<dbReference type="Pfam" id="PF26479">
    <property type="entry name" value="DUF8152"/>
    <property type="match status" value="1"/>
</dbReference>
<dbReference type="AlphaFoldDB" id="A0AAE3K325"/>
<reference evidence="2 3" key="1">
    <citation type="journal article" date="2022" name="Syst. Appl. Microbiol.">
        <title>Natronocalculus amylovorans gen. nov., sp. nov., and Natranaeroarchaeum aerophilus sp. nov., dominant culturable amylolytic natronoarchaea from hypersaline soda lakes in southwestern Siberia.</title>
        <authorList>
            <person name="Sorokin D.Y."/>
            <person name="Elcheninov A.G."/>
            <person name="Khizhniak T.V."/>
            <person name="Koenen M."/>
            <person name="Bale N.J."/>
            <person name="Damste J.S.S."/>
            <person name="Kublanov I.V."/>
        </authorList>
    </citation>
    <scope>NUCLEOTIDE SEQUENCE [LARGE SCALE GENOMIC DNA]</scope>
    <source>
        <strain evidence="2 3">AArc-St1-1</strain>
    </source>
</reference>
<protein>
    <recommendedName>
        <fullName evidence="1">DUF8152 domain-containing protein</fullName>
    </recommendedName>
</protein>
<evidence type="ECO:0000259" key="1">
    <source>
        <dbReference type="Pfam" id="PF26479"/>
    </source>
</evidence>
<evidence type="ECO:0000313" key="2">
    <source>
        <dbReference type="EMBL" id="MCL9812337.1"/>
    </source>
</evidence>
<gene>
    <name evidence="2" type="ORF">AArcSt11_01560</name>
</gene>
<feature type="domain" description="DUF8152" evidence="1">
    <location>
        <begin position="9"/>
        <end position="91"/>
    </location>
</feature>
<dbReference type="InterPro" id="IPR058465">
    <property type="entry name" value="DUF8152"/>
</dbReference>
<name>A0AAE3K325_9EURY</name>
<dbReference type="EMBL" id="JAKRVY010000001">
    <property type="protein sequence ID" value="MCL9812337.1"/>
    <property type="molecule type" value="Genomic_DNA"/>
</dbReference>
<proteinExistence type="predicted"/>
<sequence length="95" mass="10203">MTDDRQALTAELYSHLKATAERPVDRDASRWIGEAEAIAGDIAGADVSPDVIGERIGHVDRLLSEIDTTGDPAADEHVDEAKRLVGEIHEALDDG</sequence>